<evidence type="ECO:0000313" key="2">
    <source>
        <dbReference type="EMBL" id="KAK9504400.1"/>
    </source>
</evidence>
<evidence type="ECO:0000256" key="1">
    <source>
        <dbReference type="SAM" id="MobiDB-lite"/>
    </source>
</evidence>
<reference evidence="2 3" key="1">
    <citation type="submission" date="2022-12" db="EMBL/GenBank/DDBJ databases">
        <title>Chromosome-level genome assembly of true bugs.</title>
        <authorList>
            <person name="Ma L."/>
            <person name="Li H."/>
        </authorList>
    </citation>
    <scope>NUCLEOTIDE SEQUENCE [LARGE SCALE GENOMIC DNA]</scope>
    <source>
        <strain evidence="2">Lab_2022b</strain>
    </source>
</reference>
<proteinExistence type="predicted"/>
<keyword evidence="3" id="KW-1185">Reference proteome</keyword>
<feature type="region of interest" description="Disordered" evidence="1">
    <location>
        <begin position="1"/>
        <end position="98"/>
    </location>
</feature>
<dbReference type="EMBL" id="JAPXFL010000007">
    <property type="protein sequence ID" value="KAK9504400.1"/>
    <property type="molecule type" value="Genomic_DNA"/>
</dbReference>
<protein>
    <submittedName>
        <fullName evidence="2">Uncharacterized protein</fullName>
    </submittedName>
</protein>
<gene>
    <name evidence="2" type="ORF">O3M35_010740</name>
</gene>
<organism evidence="2 3">
    <name type="scientific">Rhynocoris fuscipes</name>
    <dbReference type="NCBI Taxonomy" id="488301"/>
    <lineage>
        <taxon>Eukaryota</taxon>
        <taxon>Metazoa</taxon>
        <taxon>Ecdysozoa</taxon>
        <taxon>Arthropoda</taxon>
        <taxon>Hexapoda</taxon>
        <taxon>Insecta</taxon>
        <taxon>Pterygota</taxon>
        <taxon>Neoptera</taxon>
        <taxon>Paraneoptera</taxon>
        <taxon>Hemiptera</taxon>
        <taxon>Heteroptera</taxon>
        <taxon>Panheteroptera</taxon>
        <taxon>Cimicomorpha</taxon>
        <taxon>Reduviidae</taxon>
        <taxon>Harpactorinae</taxon>
        <taxon>Harpactorini</taxon>
        <taxon>Rhynocoris</taxon>
    </lineage>
</organism>
<evidence type="ECO:0000313" key="3">
    <source>
        <dbReference type="Proteomes" id="UP001461498"/>
    </source>
</evidence>
<sequence length="98" mass="10258">MGFYQWEGGERKARDNVEEETGYPPNERIIHDESSGDSAAKKKCGRGEVNSGGSAAKKKGGLGEVGSGDSAAKDRGGKGNVGNGDSAAKKERKRGKEM</sequence>
<accession>A0AAW1D3S6</accession>
<dbReference type="AlphaFoldDB" id="A0AAW1D3S6"/>
<dbReference type="Proteomes" id="UP001461498">
    <property type="component" value="Unassembled WGS sequence"/>
</dbReference>
<name>A0AAW1D3S6_9HEMI</name>
<comment type="caution">
    <text evidence="2">The sequence shown here is derived from an EMBL/GenBank/DDBJ whole genome shotgun (WGS) entry which is preliminary data.</text>
</comment>